<gene>
    <name evidence="2" type="ORF">MUN33_07175</name>
</gene>
<reference evidence="2" key="1">
    <citation type="submission" date="2022-04" db="EMBL/GenBank/DDBJ databases">
        <title>Corynebacterium kalidii LD5P10.</title>
        <authorList>
            <person name="Sun J.Q."/>
        </authorList>
    </citation>
    <scope>NUCLEOTIDE SEQUENCE</scope>
    <source>
        <strain evidence="2">LD5P10</strain>
    </source>
</reference>
<comment type="caution">
    <text evidence="2">The sequence shown here is derived from an EMBL/GenBank/DDBJ whole genome shotgun (WGS) entry which is preliminary data.</text>
</comment>
<keyword evidence="1" id="KW-0472">Membrane</keyword>
<evidence type="ECO:0000256" key="1">
    <source>
        <dbReference type="SAM" id="Phobius"/>
    </source>
</evidence>
<organism evidence="2 3">
    <name type="scientific">Corynebacterium kalidii</name>
    <dbReference type="NCBI Taxonomy" id="2931982"/>
    <lineage>
        <taxon>Bacteria</taxon>
        <taxon>Bacillati</taxon>
        <taxon>Actinomycetota</taxon>
        <taxon>Actinomycetes</taxon>
        <taxon>Mycobacteriales</taxon>
        <taxon>Corynebacteriaceae</taxon>
        <taxon>Corynebacterium</taxon>
    </lineage>
</organism>
<keyword evidence="1" id="KW-1133">Transmembrane helix</keyword>
<name>A0A9X1WHC8_9CORY</name>
<keyword evidence="3" id="KW-1185">Reference proteome</keyword>
<accession>A0A9X1WHC8</accession>
<dbReference type="AlphaFoldDB" id="A0A9X1WHC8"/>
<evidence type="ECO:0000313" key="2">
    <source>
        <dbReference type="EMBL" id="MCJ7858498.1"/>
    </source>
</evidence>
<proteinExistence type="predicted"/>
<dbReference type="EMBL" id="JALIEA010000012">
    <property type="protein sequence ID" value="MCJ7858498.1"/>
    <property type="molecule type" value="Genomic_DNA"/>
</dbReference>
<dbReference type="Proteomes" id="UP001139207">
    <property type="component" value="Unassembled WGS sequence"/>
</dbReference>
<feature type="transmembrane region" description="Helical" evidence="1">
    <location>
        <begin position="20"/>
        <end position="44"/>
    </location>
</feature>
<protein>
    <submittedName>
        <fullName evidence="2">Uncharacterized protein</fullName>
    </submittedName>
</protein>
<dbReference type="RefSeq" id="WP_244804219.1">
    <property type="nucleotide sequence ID" value="NZ_JALIEA010000012.1"/>
</dbReference>
<keyword evidence="1" id="KW-0812">Transmembrane</keyword>
<evidence type="ECO:0000313" key="3">
    <source>
        <dbReference type="Proteomes" id="UP001139207"/>
    </source>
</evidence>
<sequence length="71" mass="7475">MTDGIEQWVLDLPLWLQTPLTLVVLVLVASAVAAAMIKVAFGVLPATEDELQAFGSADVPAGADHDEGETR</sequence>